<sequence length="62" mass="6897">MGSVGHKTGPRLRVFENKQKTLGRDMGELIGGDMGELIGEDRCELIGGDEWKLKAETSRHQQ</sequence>
<dbReference type="Proteomes" id="UP000789366">
    <property type="component" value="Unassembled WGS sequence"/>
</dbReference>
<proteinExistence type="predicted"/>
<evidence type="ECO:0000313" key="1">
    <source>
        <dbReference type="EMBL" id="CAG8720711.1"/>
    </source>
</evidence>
<feature type="non-terminal residue" evidence="1">
    <location>
        <position position="62"/>
    </location>
</feature>
<evidence type="ECO:0000313" key="2">
    <source>
        <dbReference type="Proteomes" id="UP000789366"/>
    </source>
</evidence>
<comment type="caution">
    <text evidence="1">The sequence shown here is derived from an EMBL/GenBank/DDBJ whole genome shotgun (WGS) entry which is preliminary data.</text>
</comment>
<dbReference type="EMBL" id="CAJVPW010029286">
    <property type="protein sequence ID" value="CAG8720711.1"/>
    <property type="molecule type" value="Genomic_DNA"/>
</dbReference>
<organism evidence="1 2">
    <name type="scientific">Cetraspora pellucida</name>
    <dbReference type="NCBI Taxonomy" id="1433469"/>
    <lineage>
        <taxon>Eukaryota</taxon>
        <taxon>Fungi</taxon>
        <taxon>Fungi incertae sedis</taxon>
        <taxon>Mucoromycota</taxon>
        <taxon>Glomeromycotina</taxon>
        <taxon>Glomeromycetes</taxon>
        <taxon>Diversisporales</taxon>
        <taxon>Gigasporaceae</taxon>
        <taxon>Cetraspora</taxon>
    </lineage>
</organism>
<protein>
    <submittedName>
        <fullName evidence="1">10017_t:CDS:1</fullName>
    </submittedName>
</protein>
<name>A0ACA9PSR4_9GLOM</name>
<reference evidence="1" key="1">
    <citation type="submission" date="2021-06" db="EMBL/GenBank/DDBJ databases">
        <authorList>
            <person name="Kallberg Y."/>
            <person name="Tangrot J."/>
            <person name="Rosling A."/>
        </authorList>
    </citation>
    <scope>NUCLEOTIDE SEQUENCE</scope>
    <source>
        <strain evidence="1">28 12/20/2015</strain>
    </source>
</reference>
<gene>
    <name evidence="1" type="ORF">SPELUC_LOCUS12415</name>
</gene>
<keyword evidence="2" id="KW-1185">Reference proteome</keyword>
<accession>A0ACA9PSR4</accession>